<protein>
    <submittedName>
        <fullName evidence="2">Uncharacterized protein</fullName>
    </submittedName>
</protein>
<gene>
    <name evidence="2" type="ORF">CY96_28660</name>
</gene>
<evidence type="ECO:0000313" key="3">
    <source>
        <dbReference type="Proteomes" id="UP000031778"/>
    </source>
</evidence>
<keyword evidence="3" id="KW-1185">Reference proteome</keyword>
<proteinExistence type="predicted"/>
<organism evidence="2 3">
    <name type="scientific">Bacillus bombysepticus str. Wang</name>
    <dbReference type="NCBI Taxonomy" id="1330043"/>
    <lineage>
        <taxon>Bacteria</taxon>
        <taxon>Bacillati</taxon>
        <taxon>Bacillota</taxon>
        <taxon>Bacilli</taxon>
        <taxon>Bacillales</taxon>
        <taxon>Bacillaceae</taxon>
        <taxon>Bacillus</taxon>
        <taxon>Bacillus cereus group</taxon>
    </lineage>
</organism>
<reference evidence="3" key="1">
    <citation type="submission" date="2014-03" db="EMBL/GenBank/DDBJ databases">
        <title>The Complete Genome Sequence of Bacillus bombyseptieus.</title>
        <authorList>
            <person name="Cheng T."/>
            <person name="Lin P."/>
            <person name="Jin S."/>
            <person name="Wu Y."/>
            <person name="Fu B."/>
            <person name="Long R."/>
            <person name="Liu D."/>
            <person name="Guo Y."/>
            <person name="Peng L."/>
            <person name="Xia Q."/>
        </authorList>
    </citation>
    <scope>NUCLEOTIDE SEQUENCE [LARGE SCALE GENOMIC DNA]</scope>
    <source>
        <strain evidence="3">wang</strain>
        <plasmid evidence="3">pBb</plasmid>
    </source>
</reference>
<geneLocation type="plasmid" evidence="2 3">
    <name>pBb</name>
</geneLocation>
<evidence type="ECO:0000313" key="2">
    <source>
        <dbReference type="EMBL" id="AHX21965.1"/>
    </source>
</evidence>
<accession>A0A9W3L093</accession>
<dbReference type="AlphaFoldDB" id="A0A9W3L093"/>
<name>A0A9W3L093_9BACI</name>
<dbReference type="EMBL" id="CP007513">
    <property type="protein sequence ID" value="AHX21965.1"/>
    <property type="molecule type" value="Genomic_DNA"/>
</dbReference>
<feature type="coiled-coil region" evidence="1">
    <location>
        <begin position="180"/>
        <end position="207"/>
    </location>
</feature>
<dbReference type="RefSeq" id="WP_044585225.1">
    <property type="nucleotide sequence ID" value="NZ_CP007513.1"/>
</dbReference>
<keyword evidence="1" id="KW-0175">Coiled coil</keyword>
<dbReference type="Proteomes" id="UP000031778">
    <property type="component" value="Plasmid pBb"/>
</dbReference>
<keyword evidence="2" id="KW-0614">Plasmid</keyword>
<sequence length="273" mass="31935">MNLDINQTGPTCGIYGLANGLLNMNKVSSHKKEKIDQEIYELLKEFKFRIQDNEFTGYTLVGEFFKFNTFKRFIENVIDELHKNIISGEINPVDDNLKYEIEIANVSDLTQYSLIQQLNNNEAFILFSILKQYNILGLVDDIKALLGFNRIQKHVISHWICIHGYCNNVGKFIVTDSYKGERMNFTYEKLKKKNARLENKIFEWEKYTGQQYFQKKNTMTSTSKQIIDLVTEQLKNKEGYLKKNKFKSVIEHTAGKMIVIRKVKQENSQVSVK</sequence>
<evidence type="ECO:0000256" key="1">
    <source>
        <dbReference type="SAM" id="Coils"/>
    </source>
</evidence>
<dbReference type="KEGG" id="bby:CY96_28660"/>